<dbReference type="SUPFAM" id="SSF46785">
    <property type="entry name" value="Winged helix' DNA-binding domain"/>
    <property type="match status" value="1"/>
</dbReference>
<dbReference type="InterPro" id="IPR036390">
    <property type="entry name" value="WH_DNA-bd_sf"/>
</dbReference>
<protein>
    <submittedName>
        <fullName evidence="2">LexA repressor</fullName>
    </submittedName>
</protein>
<feature type="domain" description="Peptidase S24/S26A/S26B/S26C" evidence="1">
    <location>
        <begin position="76"/>
        <end position="212"/>
    </location>
</feature>
<dbReference type="PANTHER" id="PTHR33516:SF2">
    <property type="entry name" value="LEXA REPRESSOR-RELATED"/>
    <property type="match status" value="1"/>
</dbReference>
<evidence type="ECO:0000313" key="2">
    <source>
        <dbReference type="EMBL" id="KKR41371.1"/>
    </source>
</evidence>
<reference evidence="2 3" key="1">
    <citation type="journal article" date="2015" name="Nature">
        <title>rRNA introns, odd ribosomes, and small enigmatic genomes across a large radiation of phyla.</title>
        <authorList>
            <person name="Brown C.T."/>
            <person name="Hug L.A."/>
            <person name="Thomas B.C."/>
            <person name="Sharon I."/>
            <person name="Castelle C.J."/>
            <person name="Singh A."/>
            <person name="Wilkins M.J."/>
            <person name="Williams K.H."/>
            <person name="Banfield J.F."/>
        </authorList>
    </citation>
    <scope>NUCLEOTIDE SEQUENCE [LARGE SCALE GENOMIC DNA]</scope>
</reference>
<organism evidence="2 3">
    <name type="scientific">Candidatus Woesebacteria bacterium GW2011_GWB1_40_12</name>
    <dbReference type="NCBI Taxonomy" id="1618576"/>
    <lineage>
        <taxon>Bacteria</taxon>
        <taxon>Candidatus Woeseibacteriota</taxon>
    </lineage>
</organism>
<dbReference type="Gene3D" id="2.10.109.10">
    <property type="entry name" value="Umud Fragment, subunit A"/>
    <property type="match status" value="1"/>
</dbReference>
<evidence type="ECO:0000313" key="3">
    <source>
        <dbReference type="Proteomes" id="UP000034215"/>
    </source>
</evidence>
<sequence length="220" mass="24191">MHDTQQRILQLSLSNSLSDLTLREIGNLVGVPHPQTIKHHLGQLKKRGFLKTDPTTGELTSIKAGDVTLEKLVNIPILGNASCGEPKMFAEEHITGYLKVSVSILNKSLLPKIKNIFAIKAYGDSMNNARIPNGRNSVHNIQEGDYVIVDPTSKNPSTGDYVLSIIEGTANIKKFVDDTANNQVVLISESTNDLPPIHIDRTMDYLINGKVIQVIKAPKY</sequence>
<dbReference type="PANTHER" id="PTHR33516">
    <property type="entry name" value="LEXA REPRESSOR"/>
    <property type="match status" value="1"/>
</dbReference>
<name>A0A0G0QVI7_9BACT</name>
<dbReference type="EMBL" id="LBYA01000033">
    <property type="protein sequence ID" value="KKR41371.1"/>
    <property type="molecule type" value="Genomic_DNA"/>
</dbReference>
<dbReference type="InterPro" id="IPR039418">
    <property type="entry name" value="LexA-like"/>
</dbReference>
<dbReference type="InterPro" id="IPR050077">
    <property type="entry name" value="LexA_repressor"/>
</dbReference>
<proteinExistence type="predicted"/>
<dbReference type="Pfam" id="PF00717">
    <property type="entry name" value="Peptidase_S24"/>
    <property type="match status" value="1"/>
</dbReference>
<gene>
    <name evidence="2" type="ORF">UT76_C0033G0005</name>
</gene>
<dbReference type="CDD" id="cd06529">
    <property type="entry name" value="S24_LexA-like"/>
    <property type="match status" value="1"/>
</dbReference>
<accession>A0A0G0QVI7</accession>
<dbReference type="AlphaFoldDB" id="A0A0G0QVI7"/>
<dbReference type="SUPFAM" id="SSF51306">
    <property type="entry name" value="LexA/Signal peptidase"/>
    <property type="match status" value="1"/>
</dbReference>
<evidence type="ECO:0000259" key="1">
    <source>
        <dbReference type="Pfam" id="PF00717"/>
    </source>
</evidence>
<comment type="caution">
    <text evidence="2">The sequence shown here is derived from an EMBL/GenBank/DDBJ whole genome shotgun (WGS) entry which is preliminary data.</text>
</comment>
<dbReference type="InterPro" id="IPR015927">
    <property type="entry name" value="Peptidase_S24_S26A/B/C"/>
</dbReference>
<dbReference type="InterPro" id="IPR036286">
    <property type="entry name" value="LexA/Signal_pep-like_sf"/>
</dbReference>
<dbReference type="Proteomes" id="UP000034215">
    <property type="component" value="Unassembled WGS sequence"/>
</dbReference>